<dbReference type="GeneID" id="54998156"/>
<proteinExistence type="predicted"/>
<protein>
    <submittedName>
        <fullName evidence="1">Uncharacterized protein</fullName>
    </submittedName>
</protein>
<evidence type="ECO:0000313" key="1">
    <source>
        <dbReference type="EMBL" id="AXH70516.1"/>
    </source>
</evidence>
<keyword evidence="2" id="KW-1185">Reference proteome</keyword>
<dbReference type="KEGG" id="vg:54998156"/>
<evidence type="ECO:0000313" key="2">
    <source>
        <dbReference type="Proteomes" id="UP000257597"/>
    </source>
</evidence>
<dbReference type="Proteomes" id="UP000257597">
    <property type="component" value="Segment"/>
</dbReference>
<dbReference type="RefSeq" id="YP_009807244.1">
    <property type="nucleotide sequence ID" value="NC_048021.1"/>
</dbReference>
<name>A0A345MIY5_9CAUD</name>
<dbReference type="EMBL" id="MH590603">
    <property type="protein sequence ID" value="AXH70516.1"/>
    <property type="molecule type" value="Genomic_DNA"/>
</dbReference>
<sequence length="133" mass="14791">MTDIKARERSAERKEFLGALLTTAIEGGVNYWAQVVEYKWDCDEPYAVLVDCEEAEEDEPERLLVDLDVIARGINKIASGEVGFYNMGYEGDSNTRMLVLNRTNGTDDRLGDYDALDADAVVQVGLFGEIVFG</sequence>
<accession>A0A345MIY5</accession>
<gene>
    <name evidence="1" type="primary">130</name>
    <name evidence="1" type="ORF">SEA_DAREDEVIL_130</name>
</gene>
<reference evidence="2" key="1">
    <citation type="submission" date="2018-07" db="EMBL/GenBank/DDBJ databases">
        <authorList>
            <person name="Quirk P.G."/>
            <person name="Krulwich T.A."/>
        </authorList>
    </citation>
    <scope>NUCLEOTIDE SEQUENCE [LARGE SCALE GENOMIC DNA]</scope>
</reference>
<organism evidence="1 2">
    <name type="scientific">Gordonia phage Daredevil</name>
    <dbReference type="NCBI Taxonomy" id="2283286"/>
    <lineage>
        <taxon>Viruses</taxon>
        <taxon>Duplodnaviria</taxon>
        <taxon>Heunggongvirae</taxon>
        <taxon>Uroviricota</taxon>
        <taxon>Caudoviricetes</taxon>
        <taxon>Daredevilvirus</taxon>
        <taxon>Daredevilvirus daredevil</taxon>
    </lineage>
</organism>